<evidence type="ECO:0000313" key="4">
    <source>
        <dbReference type="Proteomes" id="UP000070578"/>
    </source>
</evidence>
<dbReference type="Proteomes" id="UP000070578">
    <property type="component" value="Unassembled WGS sequence"/>
</dbReference>
<comment type="similarity">
    <text evidence="1 2">Belongs to the outer membrane factor (OMF) (TC 1.B.17) family.</text>
</comment>
<dbReference type="SUPFAM" id="SSF56954">
    <property type="entry name" value="Outer membrane efflux proteins (OEP)"/>
    <property type="match status" value="1"/>
</dbReference>
<dbReference type="NCBIfam" id="TIGR01845">
    <property type="entry name" value="outer_NodT"/>
    <property type="match status" value="1"/>
</dbReference>
<dbReference type="InterPro" id="IPR010131">
    <property type="entry name" value="MdtP/NodT-like"/>
</dbReference>
<dbReference type="PATRIC" id="fig|1796491.3.peg.2784"/>
<dbReference type="AlphaFoldDB" id="A0A139BQP6"/>
<dbReference type="PANTHER" id="PTHR30203">
    <property type="entry name" value="OUTER MEMBRANE CATION EFFLUX PROTEIN"/>
    <property type="match status" value="1"/>
</dbReference>
<dbReference type="EMBL" id="LSLI01000082">
    <property type="protein sequence ID" value="KXS31324.1"/>
    <property type="molecule type" value="Genomic_DNA"/>
</dbReference>
<reference evidence="3 4" key="2">
    <citation type="submission" date="2016-03" db="EMBL/GenBank/DDBJ databases">
        <title>New uncultured bacterium of the family Gallionellaceae from acid mine drainage: description and reconstruction of genome based on metagenomic analysis of microbial community.</title>
        <authorList>
            <person name="Kadnikov V."/>
            <person name="Ivasenko D."/>
            <person name="Beletsky A."/>
            <person name="Mardanov A."/>
            <person name="Danilova E."/>
            <person name="Pimenov N."/>
            <person name="Karnachuk O."/>
            <person name="Ravin N."/>
        </authorList>
    </citation>
    <scope>NUCLEOTIDE SEQUENCE [LARGE SCALE GENOMIC DNA]</scope>
    <source>
        <strain evidence="3">ShG14-8</strain>
    </source>
</reference>
<dbReference type="InterPro" id="IPR003423">
    <property type="entry name" value="OMP_efflux"/>
</dbReference>
<evidence type="ECO:0000256" key="2">
    <source>
        <dbReference type="RuleBase" id="RU362097"/>
    </source>
</evidence>
<sequence>MSCVKTNSCYFPELKFVNIFIVNKPIKKFAAVSAAALLLAGCAVGPDFKRPEPPSVKAYTAAPLPKNTAATDTGQSQKFMEGGDIPAQWWELFHSPALNQLVERALKANPNLQAAQATLRQAQENVYAAQGALYPSVNANGSAARQKFIGAEFGQPSYPGSIFSLYGASVSVSYGLDLFGAARRTLEAMGAQQEFEGFQLEGAYLTLTSNVVTTAVQDASLRAQIAATREIIDAESQQLDVLQNQFKVGGIALSAVLVQKTLLAQARANLPLLEKQLALIHNQLATLAGSFPSENEAAAFDLEMLQLPQELPVSLPSKLVEQRPDIRAAESMLHAASAQIGVATANMFPQLTLSGNAGSMATTPGGLFSAGSGVWSLGANIAQPIFRGGTLLHEKRASVAAYDAAAAQYRSVVLSAFQDVANVLDAMQADANIFQAQTAAAQSAGESLDIARKQYSIGASSYLALLNAQQAYQQTRIALAQARASRYADTAALFQSLGGGWWNRDNTAVTVSQKPAEGKP</sequence>
<evidence type="ECO:0000313" key="3">
    <source>
        <dbReference type="EMBL" id="KXS31324.1"/>
    </source>
</evidence>
<evidence type="ECO:0000256" key="1">
    <source>
        <dbReference type="ARBA" id="ARBA00007613"/>
    </source>
</evidence>
<protein>
    <submittedName>
        <fullName evidence="3">ABC-type export system, outer membrane channel protein</fullName>
    </submittedName>
</protein>
<dbReference type="Gene3D" id="1.20.1600.10">
    <property type="entry name" value="Outer membrane efflux proteins (OEP)"/>
    <property type="match status" value="1"/>
</dbReference>
<reference evidence="3 4" key="1">
    <citation type="submission" date="2016-02" db="EMBL/GenBank/DDBJ databases">
        <authorList>
            <person name="Wen L."/>
            <person name="He K."/>
            <person name="Yang H."/>
        </authorList>
    </citation>
    <scope>NUCLEOTIDE SEQUENCE [LARGE SCALE GENOMIC DNA]</scope>
    <source>
        <strain evidence="3">ShG14-8</strain>
    </source>
</reference>
<dbReference type="GO" id="GO:0005886">
    <property type="term" value="C:plasma membrane"/>
    <property type="evidence" value="ECO:0007669"/>
    <property type="project" value="UniProtKB-SubCell"/>
</dbReference>
<keyword evidence="2" id="KW-0564">Palmitate</keyword>
<dbReference type="Pfam" id="PF02321">
    <property type="entry name" value="OEP"/>
    <property type="match status" value="2"/>
</dbReference>
<name>A0A139BQP6_9PROT</name>
<comment type="caution">
    <text evidence="3">The sequence shown here is derived from an EMBL/GenBank/DDBJ whole genome shotgun (WGS) entry which is preliminary data.</text>
</comment>
<keyword evidence="2" id="KW-0472">Membrane</keyword>
<dbReference type="GO" id="GO:0015562">
    <property type="term" value="F:efflux transmembrane transporter activity"/>
    <property type="evidence" value="ECO:0007669"/>
    <property type="project" value="InterPro"/>
</dbReference>
<gene>
    <name evidence="3" type="ORF">AWT59_2555</name>
</gene>
<dbReference type="PANTHER" id="PTHR30203:SF33">
    <property type="entry name" value="BLR4455 PROTEIN"/>
    <property type="match status" value="1"/>
</dbReference>
<keyword evidence="2" id="KW-0449">Lipoprotein</keyword>
<proteinExistence type="inferred from homology"/>
<organism evidence="3 4">
    <name type="scientific">Candidatus Gallionella acididurans</name>
    <dbReference type="NCBI Taxonomy" id="1796491"/>
    <lineage>
        <taxon>Bacteria</taxon>
        <taxon>Pseudomonadati</taxon>
        <taxon>Pseudomonadota</taxon>
        <taxon>Betaproteobacteria</taxon>
        <taxon>Nitrosomonadales</taxon>
        <taxon>Gallionellaceae</taxon>
        <taxon>Gallionella</taxon>
    </lineage>
</organism>
<dbReference type="Gene3D" id="2.20.200.10">
    <property type="entry name" value="Outer membrane efflux proteins (OEP)"/>
    <property type="match status" value="1"/>
</dbReference>
<keyword evidence="2" id="KW-0812">Transmembrane</keyword>
<comment type="subcellular location">
    <subcellularLocation>
        <location evidence="2">Cell membrane</location>
        <topology evidence="2">Lipid-anchor</topology>
    </subcellularLocation>
</comment>
<keyword evidence="2" id="KW-1134">Transmembrane beta strand</keyword>
<accession>A0A139BQP6</accession>